<dbReference type="AlphaFoldDB" id="M6UE71"/>
<dbReference type="AntiFam" id="ANF00056">
    <property type="entry name" value="Translation of DNA repeat"/>
</dbReference>
<evidence type="ECO:0000313" key="1">
    <source>
        <dbReference type="EMBL" id="EMO42860.1"/>
    </source>
</evidence>
<evidence type="ECO:0000313" key="2">
    <source>
        <dbReference type="Proteomes" id="UP000012153"/>
    </source>
</evidence>
<gene>
    <name evidence="1" type="ORF">LEP1GSC186_1550</name>
</gene>
<comment type="caution">
    <text evidence="1">The sequence shown here is derived from an EMBL/GenBank/DDBJ whole genome shotgun (WGS) entry which is preliminary data.</text>
</comment>
<organism evidence="1 2">
    <name type="scientific">Leptospira noguchii serovar Autumnalis str. ZUN142</name>
    <dbReference type="NCBI Taxonomy" id="1085540"/>
    <lineage>
        <taxon>Bacteria</taxon>
        <taxon>Pseudomonadati</taxon>
        <taxon>Spirochaetota</taxon>
        <taxon>Spirochaetia</taxon>
        <taxon>Leptospirales</taxon>
        <taxon>Leptospiraceae</taxon>
        <taxon>Leptospira</taxon>
    </lineage>
</organism>
<proteinExistence type="predicted"/>
<dbReference type="Proteomes" id="UP000012153">
    <property type="component" value="Unassembled WGS sequence"/>
</dbReference>
<accession>M6UE71</accession>
<reference evidence="1 2" key="1">
    <citation type="submission" date="2013-01" db="EMBL/GenBank/DDBJ databases">
        <authorList>
            <person name="Harkins D.M."/>
            <person name="Durkin A.S."/>
            <person name="Brinkac L.M."/>
            <person name="Haft D.H."/>
            <person name="Selengut J.D."/>
            <person name="Sanka R."/>
            <person name="DePew J."/>
            <person name="Purushe J."/>
            <person name="Matthias M.A."/>
            <person name="Vinetz J.M."/>
            <person name="Sutton G.G."/>
            <person name="Nierman W.C."/>
            <person name="Fouts D.E."/>
        </authorList>
    </citation>
    <scope>NUCLEOTIDE SEQUENCE [LARGE SCALE GENOMIC DNA]</scope>
    <source>
        <strain evidence="1 2">ZUN142</strain>
    </source>
</reference>
<dbReference type="EMBL" id="AHOP02000006">
    <property type="protein sequence ID" value="EMO42860.1"/>
    <property type="molecule type" value="Genomic_DNA"/>
</dbReference>
<protein>
    <submittedName>
        <fullName evidence="1">Uncharacterized protein</fullName>
    </submittedName>
</protein>
<name>M6UE71_9LEPT</name>
<sequence length="44" mass="5310">MNEIKLLESSQIAKCDLICGNYHKNWVLQLILKMWELLQFIKNF</sequence>